<dbReference type="EMBL" id="JAGRRH010000024">
    <property type="protein sequence ID" value="KAG7343072.1"/>
    <property type="molecule type" value="Genomic_DNA"/>
</dbReference>
<dbReference type="Proteomes" id="UP000693970">
    <property type="component" value="Unassembled WGS sequence"/>
</dbReference>
<feature type="compositionally biased region" description="Polar residues" evidence="1">
    <location>
        <begin position="19"/>
        <end position="30"/>
    </location>
</feature>
<evidence type="ECO:0000313" key="2">
    <source>
        <dbReference type="EMBL" id="KAG7343072.1"/>
    </source>
</evidence>
<gene>
    <name evidence="2" type="ORF">IV203_021017</name>
</gene>
<feature type="region of interest" description="Disordered" evidence="1">
    <location>
        <begin position="1"/>
        <end position="30"/>
    </location>
</feature>
<feature type="region of interest" description="Disordered" evidence="1">
    <location>
        <begin position="563"/>
        <end position="592"/>
    </location>
</feature>
<proteinExistence type="predicted"/>
<feature type="compositionally biased region" description="Polar residues" evidence="1">
    <location>
        <begin position="1"/>
        <end position="11"/>
    </location>
</feature>
<name>A0A9K3KGG0_9STRA</name>
<reference evidence="2" key="1">
    <citation type="journal article" date="2021" name="Sci. Rep.">
        <title>Diploid genomic architecture of Nitzschia inconspicua, an elite biomass production diatom.</title>
        <authorList>
            <person name="Oliver A."/>
            <person name="Podell S."/>
            <person name="Pinowska A."/>
            <person name="Traller J.C."/>
            <person name="Smith S.R."/>
            <person name="McClure R."/>
            <person name="Beliaev A."/>
            <person name="Bohutskyi P."/>
            <person name="Hill E.A."/>
            <person name="Rabines A."/>
            <person name="Zheng H."/>
            <person name="Allen L.Z."/>
            <person name="Kuo A."/>
            <person name="Grigoriev I.V."/>
            <person name="Allen A.E."/>
            <person name="Hazlebeck D."/>
            <person name="Allen E.E."/>
        </authorList>
    </citation>
    <scope>NUCLEOTIDE SEQUENCE</scope>
    <source>
        <strain evidence="2">Hildebrandi</strain>
    </source>
</reference>
<sequence length="1396" mass="157367">MPPKTRNQSSTELDEDESPSAQHASTNSDAQLLDDFLKNVLGRKTDDDPIRLALKKEKIESIDMLLGLVYEEIASLTYDSQHGFEDDGITPKYKSATLPIGHKSLMIHFRTYILHEYEENGIDLTTDWTQFDKVKFNQYRTSWEAVTHPAARTIQDWKRGVKRDPTVFSDLSSDSLWESWNRSFTSTIGIQMLGHVLKHSHTPESGTTEAAIFSNEQGYVYNVLNRVVQTNRGREIVRRYYPTRDARKAYTDLCAHYQHSMGTPPTANVRAPPIDRDDVKQRNKPPTVNVRAAPIDGEDIKQGIESKHDALQCVTTVPNEQSPNLPQDNGEKFREKIIEIVSDPAANPTRDKTYSDTLTPQGYDGIFHDYAYPGKGCIIRSSPQLDHFGQDGYPTFKEASIRPGRNEPDNADLPKHPLEPDKPTSDHMMKPFGSNTLWHTATSGEPLLQETLFDKGRPPRQIHLIPLANTSTHRGVTRKIQTFLGSYEELQYALMKCMYERVVRYDKASIQLPKSIGFQEYYELLSAAAFWYDDSITQKSSRMIYPHENDHVWEDNHLKTEDPFHIDSNAHMSRPRSQRSQHMGSPPIRGNQKALTPKEMWHAGSDSSKAASDTLSEDEEEMILEKGQPYVNHSPSEDVEEEFQDAPAASPVQTAKCNVQLQVHNACITSKSFAYTLSSKSAKPKQFIIDKANGGIVGQDCKVICVSNRTMDIQNTDNHQLDYVLIGTVARCIAMGREHSIHSPGQLKLFKHAVCDKSHVGGTQGIKTTDGYIIHIATVRGLPRIWMKSPKNIEFCTFPHIVLTHNNTWEATILYFDHKEEDDQWFDDIEDIKNTLQITTHEMYYASSDFDCVHTLSQVFATMNAAVTDAYPRPTITHPITSVEDNVPCWGVPTRLISDSAPIHYSGRAKTVPLTTWPNVIVGTGVLLRYTNKVWYQSLLCPATDNALSPGLDAFGGEAPPYVRPTIFTKSSDPPDDGTNRTDHIPEGIQNIKGSVINDRGDTLVQLNDLLRTAVVDVNHDGCYNTLLVANGHLTDAPLESVHPVFSTRDFRIVKSLGKLNDPAFGLADIHKTHLGSCTWEEAYTIGDVLKYRYLIRTIQWVILLVSYLMRFTDACIRFGSNKPDYTDLTERPSNPAAILSKHWRYSDIWSTLQQFFSGTGRPRKHLHIIPLINMPIHRGVTENIKSFLGSYEGCSYRYNNCVPAENRAQVLHQALVTNFEYGLFVTSKVKGGEGSLVQVVVIQIPVAIRMTHGLVLCAAATPLLGFLHGEHVAMLYFAHLKLITIADGTMKPTKPLLLYKHSAQHRHNKQKPGLDMNTELSDRVAFNSKGSFESKYVVRMMDAILVNAWKAHQAIFDIAPWLATFAEPPLLAQLRRKLHCAESIEDYAWKTLLAR</sequence>
<feature type="compositionally biased region" description="Basic and acidic residues" evidence="1">
    <location>
        <begin position="404"/>
        <end position="429"/>
    </location>
</feature>
<reference evidence="2" key="2">
    <citation type="submission" date="2021-04" db="EMBL/GenBank/DDBJ databases">
        <authorList>
            <person name="Podell S."/>
        </authorList>
    </citation>
    <scope>NUCLEOTIDE SEQUENCE</scope>
    <source>
        <strain evidence="2">Hildebrandi</strain>
    </source>
</reference>
<feature type="region of interest" description="Disordered" evidence="1">
    <location>
        <begin position="966"/>
        <end position="986"/>
    </location>
</feature>
<accession>A0A9K3KGG0</accession>
<organism evidence="2 3">
    <name type="scientific">Nitzschia inconspicua</name>
    <dbReference type="NCBI Taxonomy" id="303405"/>
    <lineage>
        <taxon>Eukaryota</taxon>
        <taxon>Sar</taxon>
        <taxon>Stramenopiles</taxon>
        <taxon>Ochrophyta</taxon>
        <taxon>Bacillariophyta</taxon>
        <taxon>Bacillariophyceae</taxon>
        <taxon>Bacillariophycidae</taxon>
        <taxon>Bacillariales</taxon>
        <taxon>Bacillariaceae</taxon>
        <taxon>Nitzschia</taxon>
    </lineage>
</organism>
<keyword evidence="3" id="KW-1185">Reference proteome</keyword>
<evidence type="ECO:0000256" key="1">
    <source>
        <dbReference type="SAM" id="MobiDB-lite"/>
    </source>
</evidence>
<protein>
    <submittedName>
        <fullName evidence="2">Uncharacterized protein</fullName>
    </submittedName>
</protein>
<comment type="caution">
    <text evidence="2">The sequence shown here is derived from an EMBL/GenBank/DDBJ whole genome shotgun (WGS) entry which is preliminary data.</text>
</comment>
<feature type="region of interest" description="Disordered" evidence="1">
    <location>
        <begin position="397"/>
        <end position="429"/>
    </location>
</feature>
<evidence type="ECO:0000313" key="3">
    <source>
        <dbReference type="Proteomes" id="UP000693970"/>
    </source>
</evidence>